<dbReference type="EMBL" id="BMQL01000014">
    <property type="protein sequence ID" value="GGR12531.1"/>
    <property type="molecule type" value="Genomic_DNA"/>
</dbReference>
<accession>A0A918CAF6</accession>
<sequence>MTEPDAFQPSPPPESVFAPAKPAAPPPPRDAVPLLVTGALALLALALTRSAGAAPGLNFLLLGVALVASLLGVLRVRHSRAHPAALAVLGLGLACALGLAVRGGDLMNGLNVLGALTAFGLGTAFLRFPGLARLSVGGVLLAGFFSAGRGVSGFPTSLGRFPWHLLRGGAAQRQHGGRVLVGVLFTVPVLLIFGTLLGSADARFGKLLSSLLTWNLGELPLTLLQLLGWLFLLGGPVYAALLARRPMPEVTFSGGPQLGLIELGMPLLSLSVLFCAYLGLQASTFFGSGLNAGLTYAESVRRGFGELSAVAALTLVLLLLAHALLRRELRLGLPYRAISAAVLLPLSLLIVSAYVKLSAYVQAYGLSEIRVLGAVFLGWVTLSLLAFAVLGWQGKLERFAYFSLITGLTLIAGLNVVNPGRLIASVNVNRSLQDDTDGRGQQASFYHLLSLGADAAPVIVANLAHLTAPTATANASMPQASAPTLGQARQALREQFGVAAPDWRSWNLARARARSVVQALGN</sequence>
<organism evidence="3 4">
    <name type="scientific">Deinococcus ruber</name>
    <dbReference type="NCBI Taxonomy" id="1848197"/>
    <lineage>
        <taxon>Bacteria</taxon>
        <taxon>Thermotogati</taxon>
        <taxon>Deinococcota</taxon>
        <taxon>Deinococci</taxon>
        <taxon>Deinococcales</taxon>
        <taxon>Deinococcaceae</taxon>
        <taxon>Deinococcus</taxon>
    </lineage>
</organism>
<keyword evidence="2" id="KW-0472">Membrane</keyword>
<protein>
    <recommendedName>
        <fullName evidence="5">DUF4173 domain-containing protein</fullName>
    </recommendedName>
</protein>
<reference evidence="3" key="2">
    <citation type="submission" date="2020-09" db="EMBL/GenBank/DDBJ databases">
        <authorList>
            <person name="Sun Q."/>
            <person name="Ohkuma M."/>
        </authorList>
    </citation>
    <scope>NUCLEOTIDE SEQUENCE</scope>
    <source>
        <strain evidence="3">JCM 31311</strain>
    </source>
</reference>
<dbReference type="AlphaFoldDB" id="A0A918CAF6"/>
<comment type="caution">
    <text evidence="3">The sequence shown here is derived from an EMBL/GenBank/DDBJ whole genome shotgun (WGS) entry which is preliminary data.</text>
</comment>
<feature type="transmembrane region" description="Helical" evidence="2">
    <location>
        <begin position="399"/>
        <end position="417"/>
    </location>
</feature>
<dbReference type="Proteomes" id="UP000603865">
    <property type="component" value="Unassembled WGS sequence"/>
</dbReference>
<dbReference type="InterPro" id="IPR025291">
    <property type="entry name" value="DUF4153"/>
</dbReference>
<feature type="region of interest" description="Disordered" evidence="1">
    <location>
        <begin position="1"/>
        <end position="25"/>
    </location>
</feature>
<feature type="transmembrane region" description="Helical" evidence="2">
    <location>
        <begin position="179"/>
        <end position="199"/>
    </location>
</feature>
<keyword evidence="4" id="KW-1185">Reference proteome</keyword>
<feature type="transmembrane region" description="Helical" evidence="2">
    <location>
        <begin position="307"/>
        <end position="325"/>
    </location>
</feature>
<feature type="transmembrane region" description="Helical" evidence="2">
    <location>
        <begin position="263"/>
        <end position="287"/>
    </location>
</feature>
<evidence type="ECO:0000256" key="1">
    <source>
        <dbReference type="SAM" id="MobiDB-lite"/>
    </source>
</evidence>
<feature type="transmembrane region" description="Helical" evidence="2">
    <location>
        <begin position="108"/>
        <end position="128"/>
    </location>
</feature>
<dbReference type="RefSeq" id="WP_189091019.1">
    <property type="nucleotide sequence ID" value="NZ_BMQL01000014.1"/>
</dbReference>
<feature type="transmembrane region" description="Helical" evidence="2">
    <location>
        <begin position="82"/>
        <end position="101"/>
    </location>
</feature>
<reference evidence="3" key="1">
    <citation type="journal article" date="2014" name="Int. J. Syst. Evol. Microbiol.">
        <title>Complete genome sequence of Corynebacterium casei LMG S-19264T (=DSM 44701T), isolated from a smear-ripened cheese.</title>
        <authorList>
            <consortium name="US DOE Joint Genome Institute (JGI-PGF)"/>
            <person name="Walter F."/>
            <person name="Albersmeier A."/>
            <person name="Kalinowski J."/>
            <person name="Ruckert C."/>
        </authorList>
    </citation>
    <scope>NUCLEOTIDE SEQUENCE</scope>
    <source>
        <strain evidence="3">JCM 31311</strain>
    </source>
</reference>
<evidence type="ECO:0008006" key="5">
    <source>
        <dbReference type="Google" id="ProtNLM"/>
    </source>
</evidence>
<feature type="transmembrane region" description="Helical" evidence="2">
    <location>
        <begin position="369"/>
        <end position="392"/>
    </location>
</feature>
<evidence type="ECO:0000313" key="4">
    <source>
        <dbReference type="Proteomes" id="UP000603865"/>
    </source>
</evidence>
<gene>
    <name evidence="3" type="ORF">GCM10008957_26840</name>
</gene>
<proteinExistence type="predicted"/>
<evidence type="ECO:0000256" key="2">
    <source>
        <dbReference type="SAM" id="Phobius"/>
    </source>
</evidence>
<keyword evidence="2" id="KW-1133">Transmembrane helix</keyword>
<feature type="transmembrane region" description="Helical" evidence="2">
    <location>
        <begin position="59"/>
        <end position="76"/>
    </location>
</feature>
<feature type="transmembrane region" description="Helical" evidence="2">
    <location>
        <begin position="219"/>
        <end position="242"/>
    </location>
</feature>
<evidence type="ECO:0000313" key="3">
    <source>
        <dbReference type="EMBL" id="GGR12531.1"/>
    </source>
</evidence>
<dbReference type="Pfam" id="PF13687">
    <property type="entry name" value="DUF4153"/>
    <property type="match status" value="1"/>
</dbReference>
<keyword evidence="2" id="KW-0812">Transmembrane</keyword>
<name>A0A918CAF6_9DEIO</name>
<feature type="transmembrane region" description="Helical" evidence="2">
    <location>
        <begin position="134"/>
        <end position="158"/>
    </location>
</feature>
<feature type="transmembrane region" description="Helical" evidence="2">
    <location>
        <begin position="337"/>
        <end position="357"/>
    </location>
</feature>
<feature type="transmembrane region" description="Helical" evidence="2">
    <location>
        <begin position="31"/>
        <end position="47"/>
    </location>
</feature>